<dbReference type="InterPro" id="IPR016163">
    <property type="entry name" value="Ald_DH_C"/>
</dbReference>
<feature type="domain" description="Aldehyde dehydrogenase" evidence="2">
    <location>
        <begin position="140"/>
        <end position="382"/>
    </location>
</feature>
<evidence type="ECO:0000313" key="3">
    <source>
        <dbReference type="EMBL" id="NEU98326.1"/>
    </source>
</evidence>
<dbReference type="InterPro" id="IPR016161">
    <property type="entry name" value="Ald_DH/histidinol_DH"/>
</dbReference>
<comment type="caution">
    <text evidence="3">The sequence shown here is derived from an EMBL/GenBank/DDBJ whole genome shotgun (WGS) entry which is preliminary data.</text>
</comment>
<dbReference type="InterPro" id="IPR016160">
    <property type="entry name" value="Ald_DH_CS_CYS"/>
</dbReference>
<dbReference type="SUPFAM" id="SSF53720">
    <property type="entry name" value="ALDH-like"/>
    <property type="match status" value="1"/>
</dbReference>
<dbReference type="Gene3D" id="3.40.605.10">
    <property type="entry name" value="Aldehyde Dehydrogenase, Chain A, domain 1"/>
    <property type="match status" value="1"/>
</dbReference>
<keyword evidence="4" id="KW-1185">Reference proteome</keyword>
<dbReference type="PROSITE" id="PS00070">
    <property type="entry name" value="ALDEHYDE_DEHYDR_CYS"/>
    <property type="match status" value="1"/>
</dbReference>
<dbReference type="InterPro" id="IPR015590">
    <property type="entry name" value="Aldehyde_DH_dom"/>
</dbReference>
<dbReference type="Proteomes" id="UP000468531">
    <property type="component" value="Unassembled WGS sequence"/>
</dbReference>
<evidence type="ECO:0000313" key="4">
    <source>
        <dbReference type="Proteomes" id="UP000468531"/>
    </source>
</evidence>
<name>A0A6P1BIG1_9BRAD</name>
<dbReference type="InterPro" id="IPR016162">
    <property type="entry name" value="Ald_DH_N"/>
</dbReference>
<gene>
    <name evidence="3" type="ORF">FNJ47_21495</name>
</gene>
<accession>A0A6P1BIG1</accession>
<dbReference type="Pfam" id="PF00171">
    <property type="entry name" value="Aldedh"/>
    <property type="match status" value="1"/>
</dbReference>
<keyword evidence="1" id="KW-0560">Oxidoreductase</keyword>
<proteinExistence type="predicted"/>
<protein>
    <submittedName>
        <fullName evidence="3">Aldehyde dehydrogenase</fullName>
    </submittedName>
</protein>
<dbReference type="RefSeq" id="WP_163156534.1">
    <property type="nucleotide sequence ID" value="NZ_VKHP01000088.1"/>
</dbReference>
<reference evidence="3 4" key="1">
    <citation type="journal article" date="2020" name="Arch. Microbiol.">
        <title>Bradyrhizobium uaiense sp. nov., a new highly efficient cowpea symbiont.</title>
        <authorList>
            <person name="Cabral Michel D."/>
            <person name="Azarias Guimaraes A."/>
            <person name="Martins da Costa E."/>
            <person name="Soares de Carvalho T."/>
            <person name="Balsanelli E."/>
            <person name="Willems A."/>
            <person name="Maltempi de Souza E."/>
            <person name="de Souza Moreira F.M."/>
        </authorList>
    </citation>
    <scope>NUCLEOTIDE SEQUENCE [LARGE SCALE GENOMIC DNA]</scope>
    <source>
        <strain evidence="3 4">UFLA 03-164</strain>
    </source>
</reference>
<sequence length="413" mass="46201">MNRLNDAFPAAGDLATELPLPDTERLDAISRLRDYLRSERRAILEVLTEAATFQAAEAEIQASERALAGAVDEVLRNQPVVLDHLAAFMPSNVLLYSYILYAVIPSLYIRKISLRPSSYVKGPMERLHELLSPQHRLPIEVLTCEQKTFVDQVAREADVVVFTGTFGNADKLRKSLSKKQLFIFFGQGVNPFIVGPSADLDKAVRDLIQVRLFNSGQDCMGPDAIFVPESHGEAFLSKLQAELGKLTFGSRKHPDADYGPLFYGSAVDEISKYLLENEQRIVHGGAVRYSTRHVEPTVIFSSLRDRADIVEFFGPIFNVISYASVEELVRELSLDLYTERALGASVYAVPEIEEFLRKRHMVSVDCTLFDIEDGNSPFGGYGRMANYAWCNGDLRIEPILLSRTIARMKGSRS</sequence>
<dbReference type="PANTHER" id="PTHR11699">
    <property type="entry name" value="ALDEHYDE DEHYDROGENASE-RELATED"/>
    <property type="match status" value="1"/>
</dbReference>
<evidence type="ECO:0000259" key="2">
    <source>
        <dbReference type="Pfam" id="PF00171"/>
    </source>
</evidence>
<dbReference type="GO" id="GO:0016620">
    <property type="term" value="F:oxidoreductase activity, acting on the aldehyde or oxo group of donors, NAD or NADP as acceptor"/>
    <property type="evidence" value="ECO:0007669"/>
    <property type="project" value="InterPro"/>
</dbReference>
<dbReference type="EMBL" id="VKHP01000088">
    <property type="protein sequence ID" value="NEU98326.1"/>
    <property type="molecule type" value="Genomic_DNA"/>
</dbReference>
<dbReference type="AlphaFoldDB" id="A0A6P1BIG1"/>
<organism evidence="3 4">
    <name type="scientific">Bradyrhizobium uaiense</name>
    <dbReference type="NCBI Taxonomy" id="2594946"/>
    <lineage>
        <taxon>Bacteria</taxon>
        <taxon>Pseudomonadati</taxon>
        <taxon>Pseudomonadota</taxon>
        <taxon>Alphaproteobacteria</taxon>
        <taxon>Hyphomicrobiales</taxon>
        <taxon>Nitrobacteraceae</taxon>
        <taxon>Bradyrhizobium</taxon>
    </lineage>
</organism>
<dbReference type="Gene3D" id="3.40.309.10">
    <property type="entry name" value="Aldehyde Dehydrogenase, Chain A, domain 2"/>
    <property type="match status" value="1"/>
</dbReference>
<evidence type="ECO:0000256" key="1">
    <source>
        <dbReference type="ARBA" id="ARBA00023002"/>
    </source>
</evidence>